<evidence type="ECO:0000313" key="6">
    <source>
        <dbReference type="Proteomes" id="UP000073601"/>
    </source>
</evidence>
<keyword evidence="5" id="KW-0808">Transferase</keyword>
<keyword evidence="5" id="KW-0489">Methyltransferase</keyword>
<dbReference type="GO" id="GO:0032259">
    <property type="term" value="P:methylation"/>
    <property type="evidence" value="ECO:0007669"/>
    <property type="project" value="UniProtKB-KW"/>
</dbReference>
<dbReference type="PANTHER" id="PTHR30519">
    <property type="entry name" value="5-METHYLTETRAHYDROPTEROYLTRIGLUTAMATE--HOMOCYSTEINE METHYLTRANSFERASE"/>
    <property type="match status" value="1"/>
</dbReference>
<dbReference type="SUPFAM" id="SSF51726">
    <property type="entry name" value="UROD/MetE-like"/>
    <property type="match status" value="1"/>
</dbReference>
<feature type="domain" description="Cobalamin-independent methionine synthase MetE C-terminal/archaeal" evidence="4">
    <location>
        <begin position="1"/>
        <end position="78"/>
    </location>
</feature>
<dbReference type="GO" id="GO:0009086">
    <property type="term" value="P:methionine biosynthetic process"/>
    <property type="evidence" value="ECO:0007669"/>
    <property type="project" value="InterPro"/>
</dbReference>
<evidence type="ECO:0000256" key="3">
    <source>
        <dbReference type="ARBA" id="ARBA00022833"/>
    </source>
</evidence>
<sequence length="85" mass="9585">MELLQAFEEFAHPNEIGPVVYYIHSPNIPSVESIVGLLEKARKTIPEQRLWVNPDCGLKTRNWTEVEAALTNLVEAARNVRATAQ</sequence>
<dbReference type="EC" id="2.1.1.14" evidence="5"/>
<dbReference type="Gene3D" id="3.20.20.210">
    <property type="match status" value="1"/>
</dbReference>
<comment type="cofactor">
    <cofactor evidence="1">
        <name>Zn(2+)</name>
        <dbReference type="ChEBI" id="CHEBI:29105"/>
    </cofactor>
</comment>
<dbReference type="Pfam" id="PF01717">
    <property type="entry name" value="Meth_synt_2"/>
    <property type="match status" value="1"/>
</dbReference>
<name>A0A128FEP3_9GAMM</name>
<dbReference type="GO" id="GO:0003871">
    <property type="term" value="F:5-methyltetrahydropteroyltriglutamate-homocysteine S-methyltransferase activity"/>
    <property type="evidence" value="ECO:0007669"/>
    <property type="project" value="UniProtKB-EC"/>
</dbReference>
<keyword evidence="3" id="KW-0862">Zinc</keyword>
<evidence type="ECO:0000256" key="2">
    <source>
        <dbReference type="ARBA" id="ARBA00022723"/>
    </source>
</evidence>
<evidence type="ECO:0000259" key="4">
    <source>
        <dbReference type="Pfam" id="PF01717"/>
    </source>
</evidence>
<dbReference type="InterPro" id="IPR002629">
    <property type="entry name" value="Met_Synth_C/arc"/>
</dbReference>
<dbReference type="InterPro" id="IPR038071">
    <property type="entry name" value="UROD/MetE-like_sf"/>
</dbReference>
<organism evidence="5 6">
    <name type="scientific">Grimontia marina</name>
    <dbReference type="NCBI Taxonomy" id="646534"/>
    <lineage>
        <taxon>Bacteria</taxon>
        <taxon>Pseudomonadati</taxon>
        <taxon>Pseudomonadota</taxon>
        <taxon>Gammaproteobacteria</taxon>
        <taxon>Vibrionales</taxon>
        <taxon>Vibrionaceae</taxon>
        <taxon>Grimontia</taxon>
    </lineage>
</organism>
<reference evidence="6" key="1">
    <citation type="submission" date="2016-02" db="EMBL/GenBank/DDBJ databases">
        <authorList>
            <person name="Rodrigo-Torres Lidia"/>
            <person name="Arahal R.David."/>
        </authorList>
    </citation>
    <scope>NUCLEOTIDE SEQUENCE [LARGE SCALE GENOMIC DNA]</scope>
    <source>
        <strain evidence="6">CECT 8713</strain>
    </source>
</reference>
<accession>A0A128FEP3</accession>
<gene>
    <name evidence="5" type="primary">metE_3</name>
    <name evidence="5" type="ORF">GMA8713_03459</name>
</gene>
<protein>
    <submittedName>
        <fullName evidence="5">5-methyltetrahydropteroyltriglutamate--homocysteine methyltransferase</fullName>
        <ecNumber evidence="5">2.1.1.14</ecNumber>
    </submittedName>
</protein>
<dbReference type="GO" id="GO:0008270">
    <property type="term" value="F:zinc ion binding"/>
    <property type="evidence" value="ECO:0007669"/>
    <property type="project" value="InterPro"/>
</dbReference>
<proteinExistence type="predicted"/>
<evidence type="ECO:0000313" key="5">
    <source>
        <dbReference type="EMBL" id="CZF85272.1"/>
    </source>
</evidence>
<keyword evidence="6" id="KW-1185">Reference proteome</keyword>
<dbReference type="AlphaFoldDB" id="A0A128FEP3"/>
<keyword evidence="2" id="KW-0479">Metal-binding</keyword>
<dbReference type="EMBL" id="FIZY01000036">
    <property type="protein sequence ID" value="CZF85272.1"/>
    <property type="molecule type" value="Genomic_DNA"/>
</dbReference>
<dbReference type="Proteomes" id="UP000073601">
    <property type="component" value="Unassembled WGS sequence"/>
</dbReference>
<evidence type="ECO:0000256" key="1">
    <source>
        <dbReference type="ARBA" id="ARBA00001947"/>
    </source>
</evidence>